<dbReference type="OrthoDB" id="5339555at2"/>
<dbReference type="eggNOG" id="ENOG5030TU1">
    <property type="taxonomic scope" value="Bacteria"/>
</dbReference>
<gene>
    <name evidence="2" type="ordered locus">Sulba_1479</name>
</gene>
<dbReference type="STRING" id="760154.Sulba_1479"/>
<name>I3XXU3_SULBS</name>
<evidence type="ECO:0000313" key="3">
    <source>
        <dbReference type="Proteomes" id="UP000006176"/>
    </source>
</evidence>
<accession>I3XXU3</accession>
<dbReference type="RefSeq" id="WP_014769645.1">
    <property type="nucleotide sequence ID" value="NC_018002.1"/>
</dbReference>
<evidence type="ECO:0000313" key="2">
    <source>
        <dbReference type="EMBL" id="AFL68767.1"/>
    </source>
</evidence>
<dbReference type="Proteomes" id="UP000006176">
    <property type="component" value="Chromosome"/>
</dbReference>
<organism evidence="2 3">
    <name type="scientific">Sulfurospirillum barnesii (strain ATCC 700032 / DSM 10660 / SES-3)</name>
    <dbReference type="NCBI Taxonomy" id="760154"/>
    <lineage>
        <taxon>Bacteria</taxon>
        <taxon>Pseudomonadati</taxon>
        <taxon>Campylobacterota</taxon>
        <taxon>Epsilonproteobacteria</taxon>
        <taxon>Campylobacterales</taxon>
        <taxon>Sulfurospirillaceae</taxon>
        <taxon>Sulfurospirillum</taxon>
    </lineage>
</organism>
<reference evidence="2 3" key="1">
    <citation type="submission" date="2012-06" db="EMBL/GenBank/DDBJ databases">
        <title>Complete sequence of Sulfurospirillum barnesii SES-3.</title>
        <authorList>
            <consortium name="US DOE Joint Genome Institute"/>
            <person name="Lucas S."/>
            <person name="Han J."/>
            <person name="Lapidus A."/>
            <person name="Cheng J.-F."/>
            <person name="Goodwin L."/>
            <person name="Pitluck S."/>
            <person name="Peters L."/>
            <person name="Ovchinnikova G."/>
            <person name="Lu M."/>
            <person name="Detter J.C."/>
            <person name="Han C."/>
            <person name="Tapia R."/>
            <person name="Land M."/>
            <person name="Hauser L."/>
            <person name="Kyrpides N."/>
            <person name="Ivanova N."/>
            <person name="Pagani I."/>
            <person name="Stolz J."/>
            <person name="Arkin A."/>
            <person name="Dehal P."/>
            <person name="Oremland R."/>
            <person name="Saltikov C."/>
            <person name="Basu P."/>
            <person name="Hollibaugh J."/>
            <person name="Newman D."/>
            <person name="Stolyar S."/>
            <person name="Hazen T."/>
            <person name="Woyke T."/>
        </authorList>
    </citation>
    <scope>NUCLEOTIDE SEQUENCE [LARGE SCALE GENOMIC DNA]</scope>
    <source>
        <strain evidence="3">ATCC 700032 / DSM 10660 / SES-3</strain>
    </source>
</reference>
<dbReference type="AlphaFoldDB" id="I3XXU3"/>
<dbReference type="EMBL" id="CP003333">
    <property type="protein sequence ID" value="AFL68767.1"/>
    <property type="molecule type" value="Genomic_DNA"/>
</dbReference>
<dbReference type="HOGENOM" id="CLU_132691_0_0_7"/>
<protein>
    <recommendedName>
        <fullName evidence="4">Flagellar protein FliL</fullName>
    </recommendedName>
</protein>
<dbReference type="KEGG" id="sba:Sulba_1479"/>
<feature type="region of interest" description="Disordered" evidence="1">
    <location>
        <begin position="133"/>
        <end position="172"/>
    </location>
</feature>
<sequence length="172" mass="19236">MRYLIFICILLHVNLLAQTLVVEHFKANVFSKVDKKPVEVEVALVFEGSEVSTNEHKVIDALNIVIGSYYAEDLVMSKGKELLKSTLIGYAKKTHGLVIDAIYIKELSLKTNPTTQEIIDAIKKEALFQQKNAPKAVQQQQQQPPAQSFQPLNLAPPLPKRSLIPDDNAVNF</sequence>
<keyword evidence="3" id="KW-1185">Reference proteome</keyword>
<feature type="compositionally biased region" description="Low complexity" evidence="1">
    <location>
        <begin position="133"/>
        <end position="147"/>
    </location>
</feature>
<evidence type="ECO:0000256" key="1">
    <source>
        <dbReference type="SAM" id="MobiDB-lite"/>
    </source>
</evidence>
<proteinExistence type="predicted"/>
<dbReference type="PATRIC" id="fig|760154.4.peg.1482"/>
<evidence type="ECO:0008006" key="4">
    <source>
        <dbReference type="Google" id="ProtNLM"/>
    </source>
</evidence>